<evidence type="ECO:0000259" key="1">
    <source>
        <dbReference type="Pfam" id="PF13354"/>
    </source>
</evidence>
<dbReference type="OrthoDB" id="33989at2"/>
<dbReference type="RefSeq" id="WP_073374355.1">
    <property type="nucleotide sequence ID" value="NZ_FQZK01000001.1"/>
</dbReference>
<dbReference type="SUPFAM" id="SSF56601">
    <property type="entry name" value="beta-lactamase/transpeptidase-like"/>
    <property type="match status" value="1"/>
</dbReference>
<dbReference type="GO" id="GO:0008800">
    <property type="term" value="F:beta-lactamase activity"/>
    <property type="evidence" value="ECO:0007669"/>
    <property type="project" value="InterPro"/>
</dbReference>
<dbReference type="Proteomes" id="UP000184452">
    <property type="component" value="Unassembled WGS sequence"/>
</dbReference>
<gene>
    <name evidence="2" type="ORF">SAMN05421803_101455</name>
</gene>
<evidence type="ECO:0000313" key="3">
    <source>
        <dbReference type="Proteomes" id="UP000184452"/>
    </source>
</evidence>
<dbReference type="InterPro" id="IPR012338">
    <property type="entry name" value="Beta-lactam/transpept-like"/>
</dbReference>
<dbReference type="PANTHER" id="PTHR35333:SF3">
    <property type="entry name" value="BETA-LACTAMASE-TYPE TRANSPEPTIDASE FOLD CONTAINING PROTEIN"/>
    <property type="match status" value="1"/>
</dbReference>
<accession>A0A1M6BSY7</accession>
<dbReference type="EMBL" id="FQZK01000001">
    <property type="protein sequence ID" value="SHI51588.1"/>
    <property type="molecule type" value="Genomic_DNA"/>
</dbReference>
<dbReference type="Gene3D" id="3.40.710.10">
    <property type="entry name" value="DD-peptidase/beta-lactamase superfamily"/>
    <property type="match status" value="1"/>
</dbReference>
<dbReference type="Pfam" id="PF13354">
    <property type="entry name" value="Beta-lactamase2"/>
    <property type="match status" value="1"/>
</dbReference>
<protein>
    <submittedName>
        <fullName evidence="2">Beta-lactamase class A</fullName>
    </submittedName>
</protein>
<dbReference type="GO" id="GO:0030655">
    <property type="term" value="P:beta-lactam antibiotic catabolic process"/>
    <property type="evidence" value="ECO:0007669"/>
    <property type="project" value="InterPro"/>
</dbReference>
<feature type="domain" description="Beta-lactamase class A catalytic" evidence="1">
    <location>
        <begin position="25"/>
        <end position="273"/>
    </location>
</feature>
<dbReference type="GO" id="GO:0046677">
    <property type="term" value="P:response to antibiotic"/>
    <property type="evidence" value="ECO:0007669"/>
    <property type="project" value="InterPro"/>
</dbReference>
<evidence type="ECO:0000313" key="2">
    <source>
        <dbReference type="EMBL" id="SHI51588.1"/>
    </source>
</evidence>
<name>A0A1M6BSY7_9ACTN</name>
<proteinExistence type="predicted"/>
<reference evidence="2 3" key="1">
    <citation type="submission" date="2016-11" db="EMBL/GenBank/DDBJ databases">
        <authorList>
            <person name="Jaros S."/>
            <person name="Januszkiewicz K."/>
            <person name="Wedrychowicz H."/>
        </authorList>
    </citation>
    <scope>NUCLEOTIDE SEQUENCE [LARGE SCALE GENOMIC DNA]</scope>
    <source>
        <strain evidence="2 3">CGMCC 4.5723</strain>
    </source>
</reference>
<sequence>MNVATTTALLRGLRRELDEGGLRGSFLVRDLRSGEEIGIEPEVEFPSASLVKVPLALAVLERVRAGEIDGAEQIPVEPGRVATFGPIGISRFRHPARVAVEDLVYLSTCLSDGAAADALLALVSPERVAASLRAAGVAGITVRHTMVELHHTPVDRLDPDEGHLAHSLAIDAGTAGRGHRIPQLDVARASTGTARAFVDLLQELWAPTRVDPEVAARVRALMAHNVLRHRLTPDFVSDATTWSSKTGSLLNLRHEVGVVEHADGAVYAVAALTESRVPAVHQPGAEALMARVARTLRDRLRSG</sequence>
<dbReference type="InterPro" id="IPR045155">
    <property type="entry name" value="Beta-lactam_cat"/>
</dbReference>
<dbReference type="InterPro" id="IPR000871">
    <property type="entry name" value="Beta-lactam_class-A"/>
</dbReference>
<organism evidence="2 3">
    <name type="scientific">Nocardiopsis flavescens</name>
    <dbReference type="NCBI Taxonomy" id="758803"/>
    <lineage>
        <taxon>Bacteria</taxon>
        <taxon>Bacillati</taxon>
        <taxon>Actinomycetota</taxon>
        <taxon>Actinomycetes</taxon>
        <taxon>Streptosporangiales</taxon>
        <taxon>Nocardiopsidaceae</taxon>
        <taxon>Nocardiopsis</taxon>
    </lineage>
</organism>
<keyword evidence="3" id="KW-1185">Reference proteome</keyword>
<dbReference type="PANTHER" id="PTHR35333">
    <property type="entry name" value="BETA-LACTAMASE"/>
    <property type="match status" value="1"/>
</dbReference>
<dbReference type="AlphaFoldDB" id="A0A1M6BSY7"/>
<dbReference type="STRING" id="758803.SAMN05421803_101455"/>